<dbReference type="InParanoid" id="A0A1J7IF48"/>
<feature type="chain" id="PRO_5012814585" description="REJ domain-containing protein" evidence="1">
    <location>
        <begin position="21"/>
        <end position="227"/>
    </location>
</feature>
<sequence>MLPHNFRVLSMLLTAGHVSALPFSPSNVGRRGPVPVANVAVVPVNHVVREHLANSTSSRTSTTVFFNPHASTTPIEHSSAASPLSGSSASSAHGISTVTIPWSPTATSSQSVHIITITSPWPSITPTVTVTGPLSSTTSEVSAQLTPTTPLVAPTPTIVTVTIPTEEPAPAVVTVTSPPQQPVPGVVTVIDTTVTVYISSGVLTVLPTVTVTASTPKAPDVVTITVG</sequence>
<keyword evidence="1" id="KW-0732">Signal</keyword>
<name>A0A1J7IF48_9PEZI</name>
<evidence type="ECO:0000313" key="3">
    <source>
        <dbReference type="Proteomes" id="UP000182658"/>
    </source>
</evidence>
<evidence type="ECO:0000256" key="1">
    <source>
        <dbReference type="SAM" id="SignalP"/>
    </source>
</evidence>
<reference evidence="2 3" key="1">
    <citation type="submission" date="2016-10" db="EMBL/GenBank/DDBJ databases">
        <title>Draft genome sequence of Coniochaeta ligniaria NRRL30616, a lignocellulolytic fungus for bioabatement of inhibitors in plant biomass hydrolysates.</title>
        <authorList>
            <consortium name="DOE Joint Genome Institute"/>
            <person name="Jimenez D.J."/>
            <person name="Hector R.E."/>
            <person name="Riley R."/>
            <person name="Sun H."/>
            <person name="Grigoriev I.V."/>
            <person name="Van Elsas J.D."/>
            <person name="Nichols N.N."/>
        </authorList>
    </citation>
    <scope>NUCLEOTIDE SEQUENCE [LARGE SCALE GENOMIC DNA]</scope>
    <source>
        <strain evidence="2 3">NRRL 30616</strain>
    </source>
</reference>
<accession>A0A1J7IF48</accession>
<proteinExistence type="predicted"/>
<feature type="signal peptide" evidence="1">
    <location>
        <begin position="1"/>
        <end position="20"/>
    </location>
</feature>
<gene>
    <name evidence="2" type="ORF">CONLIGDRAFT_684615</name>
</gene>
<dbReference type="STRING" id="1408157.A0A1J7IF48"/>
<keyword evidence="3" id="KW-1185">Reference proteome</keyword>
<organism evidence="2 3">
    <name type="scientific">Coniochaeta ligniaria NRRL 30616</name>
    <dbReference type="NCBI Taxonomy" id="1408157"/>
    <lineage>
        <taxon>Eukaryota</taxon>
        <taxon>Fungi</taxon>
        <taxon>Dikarya</taxon>
        <taxon>Ascomycota</taxon>
        <taxon>Pezizomycotina</taxon>
        <taxon>Sordariomycetes</taxon>
        <taxon>Sordariomycetidae</taxon>
        <taxon>Coniochaetales</taxon>
        <taxon>Coniochaetaceae</taxon>
        <taxon>Coniochaeta</taxon>
    </lineage>
</organism>
<dbReference type="AlphaFoldDB" id="A0A1J7IF48"/>
<dbReference type="Proteomes" id="UP000182658">
    <property type="component" value="Unassembled WGS sequence"/>
</dbReference>
<evidence type="ECO:0008006" key="4">
    <source>
        <dbReference type="Google" id="ProtNLM"/>
    </source>
</evidence>
<protein>
    <recommendedName>
        <fullName evidence="4">REJ domain-containing protein</fullName>
    </recommendedName>
</protein>
<dbReference type="EMBL" id="KV875101">
    <property type="protein sequence ID" value="OIW26086.1"/>
    <property type="molecule type" value="Genomic_DNA"/>
</dbReference>
<evidence type="ECO:0000313" key="2">
    <source>
        <dbReference type="EMBL" id="OIW26086.1"/>
    </source>
</evidence>